<keyword evidence="1" id="KW-0732">Signal</keyword>
<organism evidence="3 4">
    <name type="scientific">Paraclostridium sordellii</name>
    <name type="common">Clostridium sordellii</name>
    <dbReference type="NCBI Taxonomy" id="1505"/>
    <lineage>
        <taxon>Bacteria</taxon>
        <taxon>Bacillati</taxon>
        <taxon>Bacillota</taxon>
        <taxon>Clostridia</taxon>
        <taxon>Peptostreptococcales</taxon>
        <taxon>Peptostreptococcaceae</taxon>
        <taxon>Paraclostridium</taxon>
    </lineage>
</organism>
<dbReference type="InterPro" id="IPR052177">
    <property type="entry name" value="Divisome_Glycosyl_Hydrolase"/>
</dbReference>
<feature type="domain" description="Glycosyl hydrolase-like 10" evidence="2">
    <location>
        <begin position="9"/>
        <end position="334"/>
    </location>
</feature>
<proteinExistence type="predicted"/>
<dbReference type="PANTHER" id="PTHR43405">
    <property type="entry name" value="GLYCOSYL HYDROLASE DIGH"/>
    <property type="match status" value="1"/>
</dbReference>
<dbReference type="Proteomes" id="UP000049685">
    <property type="component" value="Unassembled WGS sequence"/>
</dbReference>
<dbReference type="InterPro" id="IPR017853">
    <property type="entry name" value="GH"/>
</dbReference>
<dbReference type="SUPFAM" id="SSF51445">
    <property type="entry name" value="(Trans)glycosidases"/>
    <property type="match status" value="1"/>
</dbReference>
<dbReference type="InterPro" id="IPR003790">
    <property type="entry name" value="GHL10"/>
</dbReference>
<comment type="caution">
    <text evidence="3">The sequence shown here is derived from an EMBL/GenBank/DDBJ whole genome shotgun (WGS) entry which is preliminary data.</text>
</comment>
<evidence type="ECO:0000313" key="3">
    <source>
        <dbReference type="EMBL" id="CEO33414.1"/>
    </source>
</evidence>
<name>A0A9P1L2G0_PARSO</name>
<sequence length="386" mass="44723">MRTDCTLYEFRGVWIATVYDIDWPKTKDNPEAQKQEFIELLDKIQSLNLNAVFVQVRPTSDAFYDSKINPWSAFLTGVQGKYPGYDPMKFMIEETHKRNMQFHAWLNPYRITTKGTDLSVLADNNPAKLHPEWVLSHNDALFYNPQNQEVINYVATTVFEIVSNYDVDGIHFDEYFYPYGYPPPECDCECSCGCLCTCNCICGCEYVCEDTAENRREAINNLIKTVYRVIKATKPNVEFGVSPFGVWKNKSSDVTGSNTNALEGYYDLYTDSLSWIQDGIIDYIAPQVYWETTNVDNPYETLVKWWASIVDGTKVKLYIGQNINKKETAREVDKEIEINRQYKEVKGNILFSYRDISENNEGVVEKLQRVYSEKACIRKRNKVLKI</sequence>
<dbReference type="PANTHER" id="PTHR43405:SF1">
    <property type="entry name" value="GLYCOSYL HYDROLASE DIGH"/>
    <property type="match status" value="1"/>
</dbReference>
<evidence type="ECO:0000256" key="1">
    <source>
        <dbReference type="ARBA" id="ARBA00022729"/>
    </source>
</evidence>
<gene>
    <name evidence="3" type="ORF">UMC4404_13941</name>
</gene>
<dbReference type="AlphaFoldDB" id="A0A9P1L2G0"/>
<protein>
    <submittedName>
        <fullName evidence="3">Cell surface protein</fullName>
    </submittedName>
</protein>
<accession>A0A9P1L2G0</accession>
<evidence type="ECO:0000313" key="4">
    <source>
        <dbReference type="Proteomes" id="UP000049685"/>
    </source>
</evidence>
<dbReference type="Pfam" id="PF02638">
    <property type="entry name" value="GHL10"/>
    <property type="match status" value="1"/>
</dbReference>
<reference evidence="4" key="1">
    <citation type="submission" date="2015-01" db="EMBL/GenBank/DDBJ databases">
        <authorList>
            <person name="Aslett A.Martin."/>
            <person name="De Silva Nishadi"/>
        </authorList>
    </citation>
    <scope>NUCLEOTIDE SEQUENCE [LARGE SCALE GENOMIC DNA]</scope>
    <source>
        <strain evidence="4">UMC4404</strain>
    </source>
</reference>
<evidence type="ECO:0000259" key="2">
    <source>
        <dbReference type="Pfam" id="PF02638"/>
    </source>
</evidence>
<dbReference type="RefSeq" id="WP_021129698.1">
    <property type="nucleotide sequence ID" value="NZ_CDNY01000003.1"/>
</dbReference>
<dbReference type="EMBL" id="CDNY01000003">
    <property type="protein sequence ID" value="CEO33414.1"/>
    <property type="molecule type" value="Genomic_DNA"/>
</dbReference>
<dbReference type="Gene3D" id="3.20.20.80">
    <property type="entry name" value="Glycosidases"/>
    <property type="match status" value="2"/>
</dbReference>